<keyword evidence="2" id="KW-1185">Reference proteome</keyword>
<dbReference type="STRING" id="1341181.FLJC2902T_14570"/>
<dbReference type="AlphaFoldDB" id="V6SWR4"/>
<comment type="caution">
    <text evidence="1">The sequence shown here is derived from an EMBL/GenBank/DDBJ whole genome shotgun (WGS) entry which is preliminary data.</text>
</comment>
<proteinExistence type="predicted"/>
<reference evidence="1 2" key="1">
    <citation type="submission" date="2013-08" db="EMBL/GenBank/DDBJ databases">
        <title>Flavobacterium limnosediminis JC2902 genome sequencing.</title>
        <authorList>
            <person name="Lee K."/>
            <person name="Yi H."/>
            <person name="Park S."/>
            <person name="Chun J."/>
        </authorList>
    </citation>
    <scope>NUCLEOTIDE SEQUENCE [LARGE SCALE GENOMIC DNA]</scope>
    <source>
        <strain evidence="1 2">JC2902</strain>
    </source>
</reference>
<evidence type="ECO:0000313" key="1">
    <source>
        <dbReference type="EMBL" id="ESU28860.1"/>
    </source>
</evidence>
<protein>
    <submittedName>
        <fullName evidence="1">Uncharacterized protein</fullName>
    </submittedName>
</protein>
<sequence length="40" mass="4956">MIVFLMIDDEFASWKPRNNSTRRPNYCFVTNRPHYLPRRI</sequence>
<dbReference type="Proteomes" id="UP000018004">
    <property type="component" value="Unassembled WGS sequence"/>
</dbReference>
<gene>
    <name evidence="1" type="ORF">FLJC2902T_14570</name>
</gene>
<dbReference type="EMBL" id="AVGG01000005">
    <property type="protein sequence ID" value="ESU28860.1"/>
    <property type="molecule type" value="Genomic_DNA"/>
</dbReference>
<organism evidence="1 2">
    <name type="scientific">Flavobacterium limnosediminis JC2902</name>
    <dbReference type="NCBI Taxonomy" id="1341181"/>
    <lineage>
        <taxon>Bacteria</taxon>
        <taxon>Pseudomonadati</taxon>
        <taxon>Bacteroidota</taxon>
        <taxon>Flavobacteriia</taxon>
        <taxon>Flavobacteriales</taxon>
        <taxon>Flavobacteriaceae</taxon>
        <taxon>Flavobacterium</taxon>
    </lineage>
</organism>
<evidence type="ECO:0000313" key="2">
    <source>
        <dbReference type="Proteomes" id="UP000018004"/>
    </source>
</evidence>
<accession>V6SWR4</accession>
<name>V6SWR4_9FLAO</name>